<reference evidence="1 2" key="1">
    <citation type="journal article" date="2023" name="ACS Omega">
        <title>Identification of the Neoaspergillic Acid Biosynthesis Gene Cluster by Establishing an In Vitro CRISPR-Ribonucleoprotein Genetic System in Aspergillus melleus.</title>
        <authorList>
            <person name="Yuan B."/>
            <person name="Grau M.F."/>
            <person name="Murata R.M."/>
            <person name="Torok T."/>
            <person name="Venkateswaran K."/>
            <person name="Stajich J.E."/>
            <person name="Wang C.C.C."/>
        </authorList>
    </citation>
    <scope>NUCLEOTIDE SEQUENCE [LARGE SCALE GENOMIC DNA]</scope>
    <source>
        <strain evidence="1 2">IMV 1140</strain>
    </source>
</reference>
<dbReference type="Proteomes" id="UP001177260">
    <property type="component" value="Unassembled WGS sequence"/>
</dbReference>
<protein>
    <submittedName>
        <fullName evidence="1">Uncharacterized protein</fullName>
    </submittedName>
</protein>
<proteinExistence type="predicted"/>
<sequence length="427" mass="46909">MEKDPRGQAGTEEASMPSSETKDRLSEPPSEGQWIGNPMETLENELGDHGSSSEMSSDIVHAKKAEHDPPGPSNAASQHDLPPEDSKCNNPQYSEAKIRDAKEKAEDLDLLQASDIRSRYDSRKFDRNLNMQDQTGKESNEVSNLSADLTSDLGAHDACKQPETHEQDKHLHTEASKPSTPSQEASKDIIEPQNSAQIYPTQSSSLNDPQFPETYRVLAYDPSTLQITHAEASTSLHRMNESRHPSEILSRLDNPAKFLPYFERMHADGYEITSGGGDILVFRKLPGKPVCTGSALRQLASEAQEIKAQLRNEPLFEEEPFKEPKSNSEQHPRFDTKDAGSADLPGPSASSNGGFTRRDKADSSKSKSTIGSAARRMLISGAATAATCYAIGVVVEYFRTGGEDGLGIDAFTEFESERRRRDKEQSA</sequence>
<accession>A0ACC3AWU3</accession>
<organism evidence="1 2">
    <name type="scientific">Aspergillus melleus</name>
    <dbReference type="NCBI Taxonomy" id="138277"/>
    <lineage>
        <taxon>Eukaryota</taxon>
        <taxon>Fungi</taxon>
        <taxon>Dikarya</taxon>
        <taxon>Ascomycota</taxon>
        <taxon>Pezizomycotina</taxon>
        <taxon>Eurotiomycetes</taxon>
        <taxon>Eurotiomycetidae</taxon>
        <taxon>Eurotiales</taxon>
        <taxon>Aspergillaceae</taxon>
        <taxon>Aspergillus</taxon>
        <taxon>Aspergillus subgen. Circumdati</taxon>
    </lineage>
</organism>
<evidence type="ECO:0000313" key="1">
    <source>
        <dbReference type="EMBL" id="KAK1142309.1"/>
    </source>
</evidence>
<comment type="caution">
    <text evidence="1">The sequence shown here is derived from an EMBL/GenBank/DDBJ whole genome shotgun (WGS) entry which is preliminary data.</text>
</comment>
<dbReference type="EMBL" id="JAOPJF010000052">
    <property type="protein sequence ID" value="KAK1142309.1"/>
    <property type="molecule type" value="Genomic_DNA"/>
</dbReference>
<gene>
    <name evidence="1" type="ORF">N8T08_008054</name>
</gene>
<name>A0ACC3AWU3_9EURO</name>
<keyword evidence="2" id="KW-1185">Reference proteome</keyword>
<evidence type="ECO:0000313" key="2">
    <source>
        <dbReference type="Proteomes" id="UP001177260"/>
    </source>
</evidence>